<dbReference type="SUPFAM" id="SSF53474">
    <property type="entry name" value="alpha/beta-Hydrolases"/>
    <property type="match status" value="1"/>
</dbReference>
<dbReference type="InterPro" id="IPR029063">
    <property type="entry name" value="SAM-dependent_MTases_sf"/>
</dbReference>
<sequence>MKVESPTAWTQIESGFDSVDQTRLFYRTWQPKISRPDGVKRALIFLHRGHEHSGRIQPLVEQFGYQEDWAFAWDARGHGHSPGERGDAPSFEILVQDFDAFIRHIQLRHGIQPENMLIVANSVGAVIAATWLHDYAPRVRGVIMAAAAFDINLYVPLAKPALRLATCFKPGLFVTSYIRSSMLTHSPEQARSYDQDRLIAKSISARVLLDLADTAKRIVQDAAAIDTPILMLAAEKDFVVKQAPQKAFFERLSSPLKRYILLKDCYHAVFYERDTSEAIEASRKFIHECFLQDPLPPHHYHNADLQSHSASQYAALQNGATGSAIGKAFYGIQRAMLGTLGSLSNGMAIGKLHGFDSGASLDYVYRNQAGGGLLIGKTIDRGYLDAIGWRGIRQRKAQLQQLLAELIIRHQGEQPLRILDIAAGSGRYVLETVKRFQDKAIEVTLRDFDAHNLEQANKLADHLQLRTAIEYQQRDAFDPASYPSDEQPYDIVIVSGLYELFSENAMVLRSLQGIARQLKRGGHLIYTGQPWHPQLDMIAQTLTNHRGAPWLMRPRPQAEMDALVASIGCQKIASQIGIAGIFTVSAAQKSAEPAAGD</sequence>
<dbReference type="EMBL" id="CP013234">
    <property type="protein sequence ID" value="AMP05433.1"/>
    <property type="molecule type" value="Genomic_DNA"/>
</dbReference>
<dbReference type="InterPro" id="IPR051044">
    <property type="entry name" value="MAG_DAG_Lipase"/>
</dbReference>
<protein>
    <submittedName>
        <fullName evidence="3">UbiE/COQ5 methyltransferase family protein</fullName>
    </submittedName>
</protein>
<evidence type="ECO:0000313" key="3">
    <source>
        <dbReference type="EMBL" id="AMP05433.1"/>
    </source>
</evidence>
<dbReference type="RefSeq" id="WP_061941385.1">
    <property type="nucleotide sequence ID" value="NZ_CP013234.1"/>
</dbReference>
<dbReference type="AlphaFoldDB" id="A0A127Q5X7"/>
<evidence type="ECO:0000259" key="1">
    <source>
        <dbReference type="Pfam" id="PF12146"/>
    </source>
</evidence>
<feature type="domain" description="Serine aminopeptidase S33" evidence="1">
    <location>
        <begin position="39"/>
        <end position="274"/>
    </location>
</feature>
<dbReference type="KEGG" id="cpra:CPter91_3099"/>
<dbReference type="Pfam" id="PF12146">
    <property type="entry name" value="Hydrolase_4"/>
    <property type="match status" value="1"/>
</dbReference>
<evidence type="ECO:0000313" key="4">
    <source>
        <dbReference type="Proteomes" id="UP000074561"/>
    </source>
</evidence>
<dbReference type="STRING" id="279113.CPter91_3099"/>
<name>A0A127Q5X7_9BURK</name>
<dbReference type="InterPro" id="IPR029058">
    <property type="entry name" value="AB_hydrolase_fold"/>
</dbReference>
<organism evidence="3 4">
    <name type="scientific">Collimonas pratensis</name>
    <dbReference type="NCBI Taxonomy" id="279113"/>
    <lineage>
        <taxon>Bacteria</taxon>
        <taxon>Pseudomonadati</taxon>
        <taxon>Pseudomonadota</taxon>
        <taxon>Betaproteobacteria</taxon>
        <taxon>Burkholderiales</taxon>
        <taxon>Oxalobacteraceae</taxon>
        <taxon>Collimonas</taxon>
    </lineage>
</organism>
<proteinExistence type="predicted"/>
<dbReference type="Gene3D" id="3.40.50.150">
    <property type="entry name" value="Vaccinia Virus protein VP39"/>
    <property type="match status" value="1"/>
</dbReference>
<dbReference type="PATRIC" id="fig|279113.9.peg.3063"/>
<feature type="domain" description="Methyltransferase" evidence="2">
    <location>
        <begin position="283"/>
        <end position="589"/>
    </location>
</feature>
<dbReference type="OrthoDB" id="9806902at2"/>
<dbReference type="GO" id="GO:0032259">
    <property type="term" value="P:methylation"/>
    <property type="evidence" value="ECO:0007669"/>
    <property type="project" value="UniProtKB-KW"/>
</dbReference>
<reference evidence="3 4" key="1">
    <citation type="submission" date="2015-11" db="EMBL/GenBank/DDBJ databases">
        <title>Exploring the genomic traits of fungus-feeding bacterial genus Collimonas.</title>
        <authorList>
            <person name="Song C."/>
            <person name="Schmidt R."/>
            <person name="de Jager V."/>
            <person name="Krzyzanowska D."/>
            <person name="Jongedijk E."/>
            <person name="Cankar K."/>
            <person name="Beekwilder J."/>
            <person name="van Veen A."/>
            <person name="de Boer W."/>
            <person name="van Veen J.A."/>
            <person name="Garbeva P."/>
        </authorList>
    </citation>
    <scope>NUCLEOTIDE SEQUENCE [LARGE SCALE GENOMIC DNA]</scope>
    <source>
        <strain evidence="3 4">Ter91</strain>
    </source>
</reference>
<keyword evidence="3" id="KW-0489">Methyltransferase</keyword>
<dbReference type="GO" id="GO:0008168">
    <property type="term" value="F:methyltransferase activity"/>
    <property type="evidence" value="ECO:0007669"/>
    <property type="project" value="UniProtKB-KW"/>
</dbReference>
<accession>A0A127Q5X7</accession>
<dbReference type="PANTHER" id="PTHR11614">
    <property type="entry name" value="PHOSPHOLIPASE-RELATED"/>
    <property type="match status" value="1"/>
</dbReference>
<dbReference type="InterPro" id="IPR022744">
    <property type="entry name" value="MeTrfase_dom_put"/>
</dbReference>
<dbReference type="Pfam" id="PF12147">
    <property type="entry name" value="Methyltransf_20"/>
    <property type="match status" value="1"/>
</dbReference>
<dbReference type="Gene3D" id="3.40.50.1820">
    <property type="entry name" value="alpha/beta hydrolase"/>
    <property type="match status" value="1"/>
</dbReference>
<dbReference type="Proteomes" id="UP000074561">
    <property type="component" value="Chromosome"/>
</dbReference>
<gene>
    <name evidence="3" type="ORF">CPter91_3099</name>
</gene>
<dbReference type="SUPFAM" id="SSF53335">
    <property type="entry name" value="S-adenosyl-L-methionine-dependent methyltransferases"/>
    <property type="match status" value="1"/>
</dbReference>
<keyword evidence="3" id="KW-0808">Transferase</keyword>
<evidence type="ECO:0000259" key="2">
    <source>
        <dbReference type="Pfam" id="PF12147"/>
    </source>
</evidence>
<dbReference type="CDD" id="cd02440">
    <property type="entry name" value="AdoMet_MTases"/>
    <property type="match status" value="1"/>
</dbReference>
<dbReference type="InterPro" id="IPR022742">
    <property type="entry name" value="Hydrolase_4"/>
</dbReference>